<keyword evidence="14" id="KW-0472">Membrane</keyword>
<comment type="pathway">
    <text evidence="2 13">Glycolipid biosynthesis; lipid IV(A) biosynthesis; lipid IV(A) from (3R)-3-hydroxytetradecanoyl-[acyl-carrier-protein] and UDP-N-acetyl-alpha-D-glucosamine: step 6/6.</text>
</comment>
<organism evidence="15 16">
    <name type="scientific">Pontimicrobium aquaticum</name>
    <dbReference type="NCBI Taxonomy" id="2565367"/>
    <lineage>
        <taxon>Bacteria</taxon>
        <taxon>Pseudomonadati</taxon>
        <taxon>Bacteroidota</taxon>
        <taxon>Flavobacteriia</taxon>
        <taxon>Flavobacteriales</taxon>
        <taxon>Flavobacteriaceae</taxon>
        <taxon>Pontimicrobium</taxon>
    </lineage>
</organism>
<keyword evidence="16" id="KW-1185">Reference proteome</keyword>
<keyword evidence="14" id="KW-0812">Transmembrane</keyword>
<dbReference type="GO" id="GO:0009245">
    <property type="term" value="P:lipid A biosynthetic process"/>
    <property type="evidence" value="ECO:0007669"/>
    <property type="project" value="UniProtKB-UniRule"/>
</dbReference>
<gene>
    <name evidence="13 15" type="primary">lpxK</name>
    <name evidence="15" type="ORF">E5167_05040</name>
</gene>
<evidence type="ECO:0000256" key="5">
    <source>
        <dbReference type="ARBA" id="ARBA00022516"/>
    </source>
</evidence>
<sequence length="335" mass="38490">MKILRKILFPIVPIYYGITWLRNIFYNKGVFKSKSYNFPIICVGNLSVGGTGKTPMIEYLIRLLKREYSIATLSRGYKRSTKGFQIANNLSTAQTIGDEPYQLHHKFKEVTIAVDANRQQGVLKLQSLKKPDVILLDDAFQHRKVKAGLNVLLTPCNKLYVDDITLPTGDLREPISGAKRADIIVVTKCDKGISLEERNRIKNRLNPKSYQEVFFSTINYSEYIFSNKKKVNLSELKATAFTLVTGIANATPLVNFLEEEGYRFEHLNFKDHHMFTDAEIKDLKKKQLILTTEKDFTRLSGKIDMHKLYYLPIEAQVFESEKFNSLILNYLISSN</sequence>
<reference evidence="15 16" key="1">
    <citation type="submission" date="2019-04" db="EMBL/GenBank/DDBJ databases">
        <title>Lacinutrix sp. nov., isolated from marine water.</title>
        <authorList>
            <person name="Kim W."/>
        </authorList>
    </citation>
    <scope>NUCLEOTIDE SEQUENCE [LARGE SCALE GENOMIC DNA]</scope>
    <source>
        <strain evidence="15 16">CAU 1491</strain>
    </source>
</reference>
<dbReference type="NCBIfam" id="TIGR00682">
    <property type="entry name" value="lpxK"/>
    <property type="match status" value="1"/>
</dbReference>
<dbReference type="GO" id="GO:0005886">
    <property type="term" value="C:plasma membrane"/>
    <property type="evidence" value="ECO:0007669"/>
    <property type="project" value="TreeGrafter"/>
</dbReference>
<dbReference type="UniPathway" id="UPA00359">
    <property type="reaction ID" value="UER00482"/>
</dbReference>
<keyword evidence="8 13" id="KW-0547">Nucleotide-binding</keyword>
<evidence type="ECO:0000256" key="1">
    <source>
        <dbReference type="ARBA" id="ARBA00002274"/>
    </source>
</evidence>
<dbReference type="Pfam" id="PF02606">
    <property type="entry name" value="LpxK"/>
    <property type="match status" value="1"/>
</dbReference>
<comment type="similarity">
    <text evidence="13">Belongs to the LpxK family.</text>
</comment>
<evidence type="ECO:0000256" key="10">
    <source>
        <dbReference type="ARBA" id="ARBA00022840"/>
    </source>
</evidence>
<feature type="binding site" evidence="13">
    <location>
        <begin position="47"/>
        <end position="54"/>
    </location>
    <ligand>
        <name>ATP</name>
        <dbReference type="ChEBI" id="CHEBI:30616"/>
    </ligand>
</feature>
<keyword evidence="6 13" id="KW-0441">Lipid A biosynthesis</keyword>
<evidence type="ECO:0000256" key="14">
    <source>
        <dbReference type="SAM" id="Phobius"/>
    </source>
</evidence>
<evidence type="ECO:0000256" key="7">
    <source>
        <dbReference type="ARBA" id="ARBA00022679"/>
    </source>
</evidence>
<evidence type="ECO:0000256" key="13">
    <source>
        <dbReference type="HAMAP-Rule" id="MF_00409"/>
    </source>
</evidence>
<dbReference type="InterPro" id="IPR003758">
    <property type="entry name" value="LpxK"/>
</dbReference>
<evidence type="ECO:0000313" key="16">
    <source>
        <dbReference type="Proteomes" id="UP000307657"/>
    </source>
</evidence>
<dbReference type="GO" id="GO:0009244">
    <property type="term" value="P:lipopolysaccharide core region biosynthetic process"/>
    <property type="evidence" value="ECO:0007669"/>
    <property type="project" value="TreeGrafter"/>
</dbReference>
<dbReference type="InterPro" id="IPR027417">
    <property type="entry name" value="P-loop_NTPase"/>
</dbReference>
<evidence type="ECO:0000256" key="9">
    <source>
        <dbReference type="ARBA" id="ARBA00022777"/>
    </source>
</evidence>
<keyword evidence="11 13" id="KW-0443">Lipid metabolism</keyword>
<dbReference type="RefSeq" id="WP_136841659.1">
    <property type="nucleotide sequence ID" value="NZ_SUPL01000002.1"/>
</dbReference>
<comment type="caution">
    <text evidence="15">The sequence shown here is derived from an EMBL/GenBank/DDBJ whole genome shotgun (WGS) entry which is preliminary data.</text>
</comment>
<comment type="function">
    <text evidence="1 13">Transfers the gamma-phosphate of ATP to the 4'-position of a tetraacyldisaccharide 1-phosphate intermediate (termed DS-1-P) to form tetraacyldisaccharide 1,4'-bis-phosphate (lipid IVA).</text>
</comment>
<dbReference type="HAMAP" id="MF_00409">
    <property type="entry name" value="LpxK"/>
    <property type="match status" value="1"/>
</dbReference>
<evidence type="ECO:0000256" key="8">
    <source>
        <dbReference type="ARBA" id="ARBA00022741"/>
    </source>
</evidence>
<dbReference type="PANTHER" id="PTHR42724">
    <property type="entry name" value="TETRAACYLDISACCHARIDE 4'-KINASE"/>
    <property type="match status" value="1"/>
</dbReference>
<evidence type="ECO:0000256" key="6">
    <source>
        <dbReference type="ARBA" id="ARBA00022556"/>
    </source>
</evidence>
<dbReference type="GO" id="GO:0005524">
    <property type="term" value="F:ATP binding"/>
    <property type="evidence" value="ECO:0007669"/>
    <property type="project" value="UniProtKB-UniRule"/>
</dbReference>
<accession>A0A4U0EZ35</accession>
<dbReference type="Proteomes" id="UP000307657">
    <property type="component" value="Unassembled WGS sequence"/>
</dbReference>
<keyword evidence="10 13" id="KW-0067">ATP-binding</keyword>
<name>A0A4U0EZ35_9FLAO</name>
<dbReference type="OrthoDB" id="9766423at2"/>
<keyword evidence="9 13" id="KW-0418">Kinase</keyword>
<keyword evidence="14" id="KW-1133">Transmembrane helix</keyword>
<keyword evidence="7 13" id="KW-0808">Transferase</keyword>
<protein>
    <recommendedName>
        <fullName evidence="4 13">Tetraacyldisaccharide 4'-kinase</fullName>
        <ecNumber evidence="3 13">2.7.1.130</ecNumber>
    </recommendedName>
    <alternativeName>
        <fullName evidence="12 13">Lipid A 4'-kinase</fullName>
    </alternativeName>
</protein>
<dbReference type="EC" id="2.7.1.130" evidence="3 13"/>
<keyword evidence="5 13" id="KW-0444">Lipid biosynthesis</keyword>
<proteinExistence type="inferred from homology"/>
<dbReference type="PANTHER" id="PTHR42724:SF1">
    <property type="entry name" value="TETRAACYLDISACCHARIDE 4'-KINASE, MITOCHONDRIAL-RELATED"/>
    <property type="match status" value="1"/>
</dbReference>
<dbReference type="SUPFAM" id="SSF52540">
    <property type="entry name" value="P-loop containing nucleoside triphosphate hydrolases"/>
    <property type="match status" value="1"/>
</dbReference>
<dbReference type="AlphaFoldDB" id="A0A4U0EZ35"/>
<evidence type="ECO:0000256" key="3">
    <source>
        <dbReference type="ARBA" id="ARBA00012071"/>
    </source>
</evidence>
<dbReference type="GO" id="GO:0009029">
    <property type="term" value="F:lipid-A 4'-kinase activity"/>
    <property type="evidence" value="ECO:0007669"/>
    <property type="project" value="UniProtKB-UniRule"/>
</dbReference>
<feature type="transmembrane region" description="Helical" evidence="14">
    <location>
        <begin position="7"/>
        <end position="25"/>
    </location>
</feature>
<evidence type="ECO:0000256" key="4">
    <source>
        <dbReference type="ARBA" id="ARBA00016436"/>
    </source>
</evidence>
<evidence type="ECO:0000313" key="15">
    <source>
        <dbReference type="EMBL" id="TJY37316.1"/>
    </source>
</evidence>
<evidence type="ECO:0000256" key="12">
    <source>
        <dbReference type="ARBA" id="ARBA00029757"/>
    </source>
</evidence>
<dbReference type="EMBL" id="SUPL01000002">
    <property type="protein sequence ID" value="TJY37316.1"/>
    <property type="molecule type" value="Genomic_DNA"/>
</dbReference>
<evidence type="ECO:0000256" key="11">
    <source>
        <dbReference type="ARBA" id="ARBA00023098"/>
    </source>
</evidence>
<comment type="catalytic activity">
    <reaction evidence="13">
        <text>a lipid A disaccharide + ATP = a lipid IVA + ADP + H(+)</text>
        <dbReference type="Rhea" id="RHEA:67840"/>
        <dbReference type="ChEBI" id="CHEBI:15378"/>
        <dbReference type="ChEBI" id="CHEBI:30616"/>
        <dbReference type="ChEBI" id="CHEBI:176343"/>
        <dbReference type="ChEBI" id="CHEBI:176425"/>
        <dbReference type="ChEBI" id="CHEBI:456216"/>
        <dbReference type="EC" id="2.7.1.130"/>
    </reaction>
</comment>
<evidence type="ECO:0000256" key="2">
    <source>
        <dbReference type="ARBA" id="ARBA00004870"/>
    </source>
</evidence>